<evidence type="ECO:0000313" key="3">
    <source>
        <dbReference type="Proteomes" id="UP000009220"/>
    </source>
</evidence>
<feature type="transmembrane region" description="Helical" evidence="1">
    <location>
        <begin position="128"/>
        <end position="147"/>
    </location>
</feature>
<evidence type="ECO:0000256" key="1">
    <source>
        <dbReference type="SAM" id="Phobius"/>
    </source>
</evidence>
<sequence>MTTEKIGVHKPADTDHADASLLVAQHALASAWAKWKNKKIKAGMNCPAPKILTTSAGPLSAARFGKLFILQDVLDTGDETLITWLTTYNAALLANPWLKRQRYLAVVSFFFSIFCLILSMFWLMAGSLIMMVLLTLTGVLSADQYAVNAINARQSIAGLKAERRFRGKKLSYFDAKRILIMRN</sequence>
<protein>
    <submittedName>
        <fullName evidence="2">Uncharacterized protein</fullName>
    </submittedName>
</protein>
<dbReference type="KEGG" id="afi:Acife_1943"/>
<feature type="transmembrane region" description="Helical" evidence="1">
    <location>
        <begin position="103"/>
        <end position="122"/>
    </location>
</feature>
<proteinExistence type="predicted"/>
<dbReference type="Proteomes" id="UP000009220">
    <property type="component" value="Chromosome"/>
</dbReference>
<dbReference type="AlphaFoldDB" id="G0JLL7"/>
<organism evidence="2 3">
    <name type="scientific">Acidithiobacillus ferrivorans SS3</name>
    <dbReference type="NCBI Taxonomy" id="743299"/>
    <lineage>
        <taxon>Bacteria</taxon>
        <taxon>Pseudomonadati</taxon>
        <taxon>Pseudomonadota</taxon>
        <taxon>Acidithiobacillia</taxon>
        <taxon>Acidithiobacillales</taxon>
        <taxon>Acidithiobacillaceae</taxon>
        <taxon>Acidithiobacillus</taxon>
    </lineage>
</organism>
<reference evidence="2 3" key="1">
    <citation type="journal article" date="2011" name="J. Bacteriol.">
        <title>Draft genome of the psychrotolerant acidophile Acidithiobacillus ferrivorans SS3.</title>
        <authorList>
            <person name="Liljeqvist M."/>
            <person name="Valdes J."/>
            <person name="Holmes D.S."/>
            <person name="Dopson M."/>
        </authorList>
    </citation>
    <scope>NUCLEOTIDE SEQUENCE [LARGE SCALE GENOMIC DNA]</scope>
    <source>
        <strain evidence="2 3">SS3</strain>
    </source>
</reference>
<dbReference type="HOGENOM" id="CLU_1472205_0_0_6"/>
<gene>
    <name evidence="2" type="ORF">Acife_1943</name>
</gene>
<name>G0JLL7_9PROT</name>
<keyword evidence="1" id="KW-1133">Transmembrane helix</keyword>
<accession>G0JLL7</accession>
<keyword evidence="1" id="KW-0472">Membrane</keyword>
<dbReference type="STRING" id="743299.Acife_1943"/>
<evidence type="ECO:0000313" key="2">
    <source>
        <dbReference type="EMBL" id="AEM48066.1"/>
    </source>
</evidence>
<dbReference type="EMBL" id="CP002985">
    <property type="protein sequence ID" value="AEM48066.1"/>
    <property type="molecule type" value="Genomic_DNA"/>
</dbReference>
<keyword evidence="1" id="KW-0812">Transmembrane</keyword>